<dbReference type="RefSeq" id="WP_189430536.1">
    <property type="nucleotide sequence ID" value="NZ_BNAO01000002.1"/>
</dbReference>
<gene>
    <name evidence="1" type="ORF">GCM10010919_08230</name>
</gene>
<evidence type="ECO:0000313" key="1">
    <source>
        <dbReference type="EMBL" id="GHG62945.1"/>
    </source>
</evidence>
<keyword evidence="2" id="KW-1185">Reference proteome</keyword>
<evidence type="ECO:0008006" key="3">
    <source>
        <dbReference type="Google" id="ProtNLM"/>
    </source>
</evidence>
<accession>A0ABQ3KXT7</accession>
<dbReference type="Proteomes" id="UP000659697">
    <property type="component" value="Unassembled WGS sequence"/>
</dbReference>
<protein>
    <recommendedName>
        <fullName evidence="3">DUF2946 domain-containing protein</fullName>
    </recommendedName>
</protein>
<name>A0ABQ3KXT7_9ALTE</name>
<comment type="caution">
    <text evidence="1">The sequence shown here is derived from an EMBL/GenBank/DDBJ whole genome shotgun (WGS) entry which is preliminary data.</text>
</comment>
<evidence type="ECO:0000313" key="2">
    <source>
        <dbReference type="Proteomes" id="UP000659697"/>
    </source>
</evidence>
<sequence length="144" mass="15564">MHILLSGLNITDDEMSLYRQSTMLLRNLLIAWLLCVQFGCVLVEAFAASVPADTADPHHSYSLVVQVLTSEHASQQLAPGQPDSAVAAEHAKHGCDHCNHCHASHLGLFNVTTALTISAELQLTGYLNQPPTSPQANIYRPPIA</sequence>
<dbReference type="EMBL" id="BNAO01000002">
    <property type="protein sequence ID" value="GHG62945.1"/>
    <property type="molecule type" value="Genomic_DNA"/>
</dbReference>
<organism evidence="1 2">
    <name type="scientific">Alishewanella longhuensis</name>
    <dbReference type="NCBI Taxonomy" id="1091037"/>
    <lineage>
        <taxon>Bacteria</taxon>
        <taxon>Pseudomonadati</taxon>
        <taxon>Pseudomonadota</taxon>
        <taxon>Gammaproteobacteria</taxon>
        <taxon>Alteromonadales</taxon>
        <taxon>Alteromonadaceae</taxon>
        <taxon>Alishewanella</taxon>
    </lineage>
</organism>
<reference evidence="2" key="1">
    <citation type="journal article" date="2019" name="Int. J. Syst. Evol. Microbiol.">
        <title>The Global Catalogue of Microorganisms (GCM) 10K type strain sequencing project: providing services to taxonomists for standard genome sequencing and annotation.</title>
        <authorList>
            <consortium name="The Broad Institute Genomics Platform"/>
            <consortium name="The Broad Institute Genome Sequencing Center for Infectious Disease"/>
            <person name="Wu L."/>
            <person name="Ma J."/>
        </authorList>
    </citation>
    <scope>NUCLEOTIDE SEQUENCE [LARGE SCALE GENOMIC DNA]</scope>
    <source>
        <strain evidence="2">CGMCC 1.7003</strain>
    </source>
</reference>
<proteinExistence type="predicted"/>